<keyword evidence="1" id="KW-0732">Signal</keyword>
<dbReference type="RefSeq" id="WP_114984281.1">
    <property type="nucleotide sequence ID" value="NZ_CP027806.1"/>
</dbReference>
<evidence type="ECO:0000256" key="1">
    <source>
        <dbReference type="SAM" id="SignalP"/>
    </source>
</evidence>
<evidence type="ECO:0000313" key="2">
    <source>
        <dbReference type="EMBL" id="AXJ01047.1"/>
    </source>
</evidence>
<name>A0A345UKP5_9BACT</name>
<dbReference type="EMBL" id="CP027806">
    <property type="protein sequence ID" value="AXJ01047.1"/>
    <property type="molecule type" value="Genomic_DNA"/>
</dbReference>
<dbReference type="AlphaFoldDB" id="A0A345UKP5"/>
<protein>
    <recommendedName>
        <fullName evidence="4">DUF4412 domain-containing protein</fullName>
    </recommendedName>
</protein>
<reference evidence="2 3" key="1">
    <citation type="submission" date="2018-03" db="EMBL/GenBank/DDBJ databases">
        <title>Phenotypic and genomic properties of Cyclonatronum proteinivorum gen. nov., sp. nov., a haloalkaliphilic bacteroidete from soda lakes possessing Na+-translocating rhodopsin.</title>
        <authorList>
            <person name="Toshchakov S.V."/>
            <person name="Korzhenkov A."/>
            <person name="Samarov N.I."/>
            <person name="Kublanov I.V."/>
            <person name="Muntyan M.S."/>
            <person name="Sorokin D.Y."/>
        </authorList>
    </citation>
    <scope>NUCLEOTIDE SEQUENCE [LARGE SCALE GENOMIC DNA]</scope>
    <source>
        <strain evidence="2 3">Omega</strain>
    </source>
</reference>
<evidence type="ECO:0000313" key="3">
    <source>
        <dbReference type="Proteomes" id="UP000254808"/>
    </source>
</evidence>
<feature type="signal peptide" evidence="1">
    <location>
        <begin position="1"/>
        <end position="25"/>
    </location>
</feature>
<organism evidence="2 3">
    <name type="scientific">Cyclonatronum proteinivorum</name>
    <dbReference type="NCBI Taxonomy" id="1457365"/>
    <lineage>
        <taxon>Bacteria</taxon>
        <taxon>Pseudomonadati</taxon>
        <taxon>Balneolota</taxon>
        <taxon>Balneolia</taxon>
        <taxon>Balneolales</taxon>
        <taxon>Cyclonatronaceae</taxon>
        <taxon>Cyclonatronum</taxon>
    </lineage>
</organism>
<gene>
    <name evidence="2" type="ORF">CYPRO_1797</name>
</gene>
<feature type="chain" id="PRO_5016659281" description="DUF4412 domain-containing protein" evidence="1">
    <location>
        <begin position="26"/>
        <end position="248"/>
    </location>
</feature>
<evidence type="ECO:0008006" key="4">
    <source>
        <dbReference type="Google" id="ProtNLM"/>
    </source>
</evidence>
<sequence length="248" mass="28397">MITSEFRSALAVLLLVLCAPLALQAQHFEGEISFTFTDTDDNTTEKLEMLVAENRLVVRGNIREYVDLPLFQELITIRADRNDVLIHTDDAVSAVNLGELTAVIRQFMNNNRNSQPQQQDRIADRTRIEETRETRRIHGMTARKFILHDLELESRETHLWLAEAGIDWEQLLSPIDQLLRTIGGGVSLSSVNWPLSMTPLLVEDYNNGTLRGKMEVTHLQRRALTADERDIPSNKRQISLFELMMGQF</sequence>
<dbReference type="KEGG" id="cprv:CYPRO_1797"/>
<dbReference type="Proteomes" id="UP000254808">
    <property type="component" value="Chromosome"/>
</dbReference>
<accession>A0A345UKP5</accession>
<keyword evidence="3" id="KW-1185">Reference proteome</keyword>
<proteinExistence type="predicted"/>